<keyword evidence="3" id="KW-1185">Reference proteome</keyword>
<dbReference type="RefSeq" id="WP_311579549.1">
    <property type="nucleotide sequence ID" value="NZ_JAVRIF010000003.1"/>
</dbReference>
<evidence type="ECO:0008006" key="4">
    <source>
        <dbReference type="Google" id="ProtNLM"/>
    </source>
</evidence>
<dbReference type="EMBL" id="JAVRIF010000003">
    <property type="protein sequence ID" value="MDT0603423.1"/>
    <property type="molecule type" value="Genomic_DNA"/>
</dbReference>
<evidence type="ECO:0000256" key="1">
    <source>
        <dbReference type="SAM" id="MobiDB-lite"/>
    </source>
</evidence>
<accession>A0ABU3A0M2</accession>
<feature type="region of interest" description="Disordered" evidence="1">
    <location>
        <begin position="1"/>
        <end position="24"/>
    </location>
</feature>
<dbReference type="Proteomes" id="UP001266357">
    <property type="component" value="Unassembled WGS sequence"/>
</dbReference>
<protein>
    <recommendedName>
        <fullName evidence="4">DUF721 domain-containing protein</fullName>
    </recommendedName>
</protein>
<proteinExistence type="predicted"/>
<name>A0ABU3A0M2_9GAMM</name>
<evidence type="ECO:0000313" key="2">
    <source>
        <dbReference type="EMBL" id="MDT0603423.1"/>
    </source>
</evidence>
<comment type="caution">
    <text evidence="2">The sequence shown here is derived from an EMBL/GenBank/DDBJ whole genome shotgun (WGS) entry which is preliminary data.</text>
</comment>
<organism evidence="2 3">
    <name type="scientific">Thalassotalea castellviae</name>
    <dbReference type="NCBI Taxonomy" id="3075612"/>
    <lineage>
        <taxon>Bacteria</taxon>
        <taxon>Pseudomonadati</taxon>
        <taxon>Pseudomonadota</taxon>
        <taxon>Gammaproteobacteria</taxon>
        <taxon>Alteromonadales</taxon>
        <taxon>Colwelliaceae</taxon>
        <taxon>Thalassotalea</taxon>
    </lineage>
</organism>
<sequence length="158" mass="17912">MNNKKIASTPERAPATSKTDNTQNALTEQTIVLNHMLNGLSINPDQAYSELGIKHLHSVIPKIEHYIKVNRTEIKRPHPRTGKIRIITSYWIDDSLIRIYASAEAREDLKKQQTSANIAKSRANDNKALIRLCSYCKRETIEAKLQEIYGQQAANDSN</sequence>
<reference evidence="2 3" key="1">
    <citation type="submission" date="2023-09" db="EMBL/GenBank/DDBJ databases">
        <authorList>
            <person name="Rey-Velasco X."/>
        </authorList>
    </citation>
    <scope>NUCLEOTIDE SEQUENCE [LARGE SCALE GENOMIC DNA]</scope>
    <source>
        <strain evidence="2 3">W431</strain>
    </source>
</reference>
<gene>
    <name evidence="2" type="ORF">RM573_07420</name>
</gene>
<evidence type="ECO:0000313" key="3">
    <source>
        <dbReference type="Proteomes" id="UP001266357"/>
    </source>
</evidence>